<gene>
    <name evidence="1" type="ORF">ACFOKC_03200</name>
</gene>
<dbReference type="GeneID" id="69117360"/>
<organism evidence="1 2">
    <name type="scientific">Halobacterium litoreum</name>
    <dbReference type="NCBI Taxonomy" id="2039234"/>
    <lineage>
        <taxon>Archaea</taxon>
        <taxon>Methanobacteriati</taxon>
        <taxon>Methanobacteriota</taxon>
        <taxon>Stenosarchaea group</taxon>
        <taxon>Halobacteria</taxon>
        <taxon>Halobacteriales</taxon>
        <taxon>Halobacteriaceae</taxon>
        <taxon>Halobacterium</taxon>
    </lineage>
</organism>
<dbReference type="RefSeq" id="WP_232572132.1">
    <property type="nucleotide sequence ID" value="NZ_CP089466.1"/>
</dbReference>
<dbReference type="Proteomes" id="UP001595660">
    <property type="component" value="Unassembled WGS sequence"/>
</dbReference>
<comment type="caution">
    <text evidence="1">The sequence shown here is derived from an EMBL/GenBank/DDBJ whole genome shotgun (WGS) entry which is preliminary data.</text>
</comment>
<protein>
    <submittedName>
        <fullName evidence="1">Uncharacterized protein</fullName>
    </submittedName>
</protein>
<sequence>MGTLALDIETASPFREPGPNGDGTECFEWLAVAVGYRESPDADVDSDVLFRDGDWADEHTADLFDRLFAWCDGRSVDRVLTYNGSAFDLEHMGNWAAALVDDGVREETHARLDALAETHVDLAEPALADYRDELRDGQPILPLWKVCELAGVEEEKIWYEDYKFPDGHVTEEFEYGFVRGADVGRVLGERYVDGVAAGIEHTTTHRRLRDLLYDYAVGDVDVLFELYDGFGGERLDAEYGARPTATGQ</sequence>
<keyword evidence="2" id="KW-1185">Reference proteome</keyword>
<dbReference type="EMBL" id="JBHRWN010000002">
    <property type="protein sequence ID" value="MFC3476724.1"/>
    <property type="molecule type" value="Genomic_DNA"/>
</dbReference>
<accession>A0ABD5NCT4</accession>
<reference evidence="1 2" key="1">
    <citation type="journal article" date="2019" name="Int. J. Syst. Evol. Microbiol.">
        <title>The Global Catalogue of Microorganisms (GCM) 10K type strain sequencing project: providing services to taxonomists for standard genome sequencing and annotation.</title>
        <authorList>
            <consortium name="The Broad Institute Genomics Platform"/>
            <consortium name="The Broad Institute Genome Sequencing Center for Infectious Disease"/>
            <person name="Wu L."/>
            <person name="Ma J."/>
        </authorList>
    </citation>
    <scope>NUCLEOTIDE SEQUENCE [LARGE SCALE GENOMIC DNA]</scope>
    <source>
        <strain evidence="1 2">CGMCC 1.12562</strain>
    </source>
</reference>
<evidence type="ECO:0000313" key="1">
    <source>
        <dbReference type="EMBL" id="MFC3476724.1"/>
    </source>
</evidence>
<name>A0ABD5NCT4_9EURY</name>
<dbReference type="AlphaFoldDB" id="A0ABD5NCT4"/>
<evidence type="ECO:0000313" key="2">
    <source>
        <dbReference type="Proteomes" id="UP001595660"/>
    </source>
</evidence>
<proteinExistence type="predicted"/>